<accession>A1ZC30</accession>
<name>A1ZC30_MICM2</name>
<comment type="caution">
    <text evidence="1">The sequence shown here is derived from an EMBL/GenBank/DDBJ whole genome shotgun (WGS) entry which is preliminary data.</text>
</comment>
<protein>
    <submittedName>
        <fullName evidence="1">Uncharacterized protein</fullName>
    </submittedName>
</protein>
<organism evidence="1 2">
    <name type="scientific">Microscilla marina ATCC 23134</name>
    <dbReference type="NCBI Taxonomy" id="313606"/>
    <lineage>
        <taxon>Bacteria</taxon>
        <taxon>Pseudomonadati</taxon>
        <taxon>Bacteroidota</taxon>
        <taxon>Cytophagia</taxon>
        <taxon>Cytophagales</taxon>
        <taxon>Microscillaceae</taxon>
        <taxon>Microscilla</taxon>
    </lineage>
</organism>
<gene>
    <name evidence="1" type="ORF">M23134_01861</name>
</gene>
<dbReference type="EMBL" id="AAWS01000001">
    <property type="protein sequence ID" value="EAY31832.1"/>
    <property type="molecule type" value="Genomic_DNA"/>
</dbReference>
<dbReference type="Proteomes" id="UP000004095">
    <property type="component" value="Unassembled WGS sequence"/>
</dbReference>
<keyword evidence="2" id="KW-1185">Reference proteome</keyword>
<dbReference type="AlphaFoldDB" id="A1ZC30"/>
<evidence type="ECO:0000313" key="1">
    <source>
        <dbReference type="EMBL" id="EAY31832.1"/>
    </source>
</evidence>
<evidence type="ECO:0000313" key="2">
    <source>
        <dbReference type="Proteomes" id="UP000004095"/>
    </source>
</evidence>
<proteinExistence type="predicted"/>
<sequence>MPYLGGFIERAFDLSKGVRFELVLVFLGVGSLVVDGLIERKIGLGLILALS</sequence>
<reference evidence="1 2" key="1">
    <citation type="submission" date="2007-01" db="EMBL/GenBank/DDBJ databases">
        <authorList>
            <person name="Haygood M."/>
            <person name="Podell S."/>
            <person name="Anderson C."/>
            <person name="Hopkinson B."/>
            <person name="Roe K."/>
            <person name="Barbeau K."/>
            <person name="Gaasterland T."/>
            <person name="Ferriera S."/>
            <person name="Johnson J."/>
            <person name="Kravitz S."/>
            <person name="Beeson K."/>
            <person name="Sutton G."/>
            <person name="Rogers Y.-H."/>
            <person name="Friedman R."/>
            <person name="Frazier M."/>
            <person name="Venter J.C."/>
        </authorList>
    </citation>
    <scope>NUCLEOTIDE SEQUENCE [LARGE SCALE GENOMIC DNA]</scope>
    <source>
        <strain evidence="1 2">ATCC 23134</strain>
    </source>
</reference>